<dbReference type="InterPro" id="IPR051790">
    <property type="entry name" value="Cytochrome_c-biogenesis_DsbD"/>
</dbReference>
<keyword evidence="2" id="KW-0812">Transmembrane</keyword>
<dbReference type="PANTHER" id="PTHR31272:SF4">
    <property type="entry name" value="CYTOCHROME C-TYPE BIOGENESIS PROTEIN HI_1454-RELATED"/>
    <property type="match status" value="1"/>
</dbReference>
<feature type="transmembrane region" description="Helical" evidence="2">
    <location>
        <begin position="261"/>
        <end position="279"/>
    </location>
</feature>
<accession>A0ABQ2N6G8</accession>
<dbReference type="RefSeq" id="WP_188782279.1">
    <property type="nucleotide sequence ID" value="NZ_BMNI01000001.1"/>
</dbReference>
<feature type="transmembrane region" description="Helical" evidence="2">
    <location>
        <begin position="201"/>
        <end position="226"/>
    </location>
</feature>
<gene>
    <name evidence="3" type="ORF">GCM10011584_03720</name>
</gene>
<reference evidence="4" key="1">
    <citation type="journal article" date="2019" name="Int. J. Syst. Evol. Microbiol.">
        <title>The Global Catalogue of Microorganisms (GCM) 10K type strain sequencing project: providing services to taxonomists for standard genome sequencing and annotation.</title>
        <authorList>
            <consortium name="The Broad Institute Genomics Platform"/>
            <consortium name="The Broad Institute Genome Sequencing Center for Infectious Disease"/>
            <person name="Wu L."/>
            <person name="Ma J."/>
        </authorList>
    </citation>
    <scope>NUCLEOTIDE SEQUENCE [LARGE SCALE GENOMIC DNA]</scope>
    <source>
        <strain evidence="4">CGMCC 4.7371</strain>
    </source>
</reference>
<evidence type="ECO:0000256" key="2">
    <source>
        <dbReference type="SAM" id="Phobius"/>
    </source>
</evidence>
<feature type="transmembrane region" description="Helical" evidence="2">
    <location>
        <begin position="6"/>
        <end position="33"/>
    </location>
</feature>
<name>A0ABQ2N6G8_9ACTN</name>
<sequence length="325" mass="33519">MHGLLFSSMVLASFLGGVVALLAPCCVSVMLPAYFASSFRSRTHIVAMTLVFALGVGTVILPIGLGATALSRVISGNHTPVFTIMGALMTLGGLAVLGGWSFMLPMPAMRNPSGRRAGSVYLLGVFSGVASSCCAPVLAGVVALSGASAAFFPALVAGSAYVFGMVAPLALLALVWDLRDWGQSRVLAQRRLSMRLGSRRWSLPLASLASGLLMVAMGVLTVVIAFRGPSMPTDGWQVRLTAWLNHAASRIEAALGWLPPMVPALAIVAALAALVYFAAHRAAARTESRHPVAPTGAPAAALGADPRDESSAGPSCCDPQPKGTR</sequence>
<keyword evidence="2" id="KW-0472">Membrane</keyword>
<feature type="transmembrane region" description="Helical" evidence="2">
    <location>
        <begin position="150"/>
        <end position="176"/>
    </location>
</feature>
<evidence type="ECO:0000313" key="4">
    <source>
        <dbReference type="Proteomes" id="UP000655410"/>
    </source>
</evidence>
<comment type="caution">
    <text evidence="3">The sequence shown here is derived from an EMBL/GenBank/DDBJ whole genome shotgun (WGS) entry which is preliminary data.</text>
</comment>
<keyword evidence="4" id="KW-1185">Reference proteome</keyword>
<dbReference type="PANTHER" id="PTHR31272">
    <property type="entry name" value="CYTOCHROME C-TYPE BIOGENESIS PROTEIN HI_1454-RELATED"/>
    <property type="match status" value="1"/>
</dbReference>
<evidence type="ECO:0000256" key="1">
    <source>
        <dbReference type="SAM" id="MobiDB-lite"/>
    </source>
</evidence>
<proteinExistence type="predicted"/>
<feature type="transmembrane region" description="Helical" evidence="2">
    <location>
        <begin position="120"/>
        <end position="144"/>
    </location>
</feature>
<dbReference type="EMBL" id="BMNI01000001">
    <property type="protein sequence ID" value="GGO84946.1"/>
    <property type="molecule type" value="Genomic_DNA"/>
</dbReference>
<protein>
    <recommendedName>
        <fullName evidence="5">Cytochrome c biogenesis protein CcdA</fullName>
    </recommendedName>
</protein>
<evidence type="ECO:0000313" key="3">
    <source>
        <dbReference type="EMBL" id="GGO84946.1"/>
    </source>
</evidence>
<dbReference type="Proteomes" id="UP000655410">
    <property type="component" value="Unassembled WGS sequence"/>
</dbReference>
<feature type="region of interest" description="Disordered" evidence="1">
    <location>
        <begin position="287"/>
        <end position="325"/>
    </location>
</feature>
<feature type="transmembrane region" description="Helical" evidence="2">
    <location>
        <begin position="45"/>
        <end position="69"/>
    </location>
</feature>
<organism evidence="3 4">
    <name type="scientific">Nocardioides phosphati</name>
    <dbReference type="NCBI Taxonomy" id="1867775"/>
    <lineage>
        <taxon>Bacteria</taxon>
        <taxon>Bacillati</taxon>
        <taxon>Actinomycetota</taxon>
        <taxon>Actinomycetes</taxon>
        <taxon>Propionibacteriales</taxon>
        <taxon>Nocardioidaceae</taxon>
        <taxon>Nocardioides</taxon>
    </lineage>
</organism>
<feature type="transmembrane region" description="Helical" evidence="2">
    <location>
        <begin position="81"/>
        <end position="100"/>
    </location>
</feature>
<feature type="compositionally biased region" description="Low complexity" evidence="1">
    <location>
        <begin position="291"/>
        <end position="304"/>
    </location>
</feature>
<keyword evidence="2" id="KW-1133">Transmembrane helix</keyword>
<evidence type="ECO:0008006" key="5">
    <source>
        <dbReference type="Google" id="ProtNLM"/>
    </source>
</evidence>